<evidence type="ECO:0000313" key="2">
    <source>
        <dbReference type="Proteomes" id="UP000219922"/>
    </source>
</evidence>
<protein>
    <recommendedName>
        <fullName evidence="3">DUF4176 domain-containing protein</fullName>
    </recommendedName>
</protein>
<name>A0A9X6XV55_BACCE</name>
<accession>A0A9X6XV55</accession>
<gene>
    <name evidence="1" type="ORF">CON36_36430</name>
</gene>
<dbReference type="Proteomes" id="UP000219922">
    <property type="component" value="Unassembled WGS sequence"/>
</dbReference>
<evidence type="ECO:0008006" key="3">
    <source>
        <dbReference type="Google" id="ProtNLM"/>
    </source>
</evidence>
<organism evidence="1 2">
    <name type="scientific">Bacillus cereus</name>
    <dbReference type="NCBI Taxonomy" id="1396"/>
    <lineage>
        <taxon>Bacteria</taxon>
        <taxon>Bacillati</taxon>
        <taxon>Bacillota</taxon>
        <taxon>Bacilli</taxon>
        <taxon>Bacillales</taxon>
        <taxon>Bacillaceae</taxon>
        <taxon>Bacillus</taxon>
        <taxon>Bacillus cereus group</taxon>
    </lineage>
</organism>
<sequence>MNEVLLPIGTVAKVEPQYDYEEAVNYMIIGNRIINHESFRCWDYIGVPYPVGMKREFSKSSNGIKHGENFFYFNHTDILEIIREMNTIESEEDKDEI</sequence>
<dbReference type="EMBL" id="NVMX01000306">
    <property type="protein sequence ID" value="PDZ93951.1"/>
    <property type="molecule type" value="Genomic_DNA"/>
</dbReference>
<dbReference type="InterPro" id="IPR025233">
    <property type="entry name" value="DUF4176"/>
</dbReference>
<dbReference type="RefSeq" id="WP_098007429.1">
    <property type="nucleotide sequence ID" value="NZ_NUJB01000036.1"/>
</dbReference>
<comment type="caution">
    <text evidence="1">The sequence shown here is derived from an EMBL/GenBank/DDBJ whole genome shotgun (WGS) entry which is preliminary data.</text>
</comment>
<proteinExistence type="predicted"/>
<evidence type="ECO:0000313" key="1">
    <source>
        <dbReference type="EMBL" id="PDZ93951.1"/>
    </source>
</evidence>
<dbReference type="Pfam" id="PF13780">
    <property type="entry name" value="DUF4176"/>
    <property type="match status" value="1"/>
</dbReference>
<reference evidence="1 2" key="1">
    <citation type="submission" date="2017-09" db="EMBL/GenBank/DDBJ databases">
        <title>Large-scale bioinformatics analysis of Bacillus genomes uncovers conserved roles of natural products in bacterial physiology.</title>
        <authorList>
            <consortium name="Agbiome Team Llc"/>
            <person name="Bleich R.M."/>
            <person name="Grubbs K.J."/>
            <person name="Santa Maria K.C."/>
            <person name="Allen S.E."/>
            <person name="Farag S."/>
            <person name="Shank E.A."/>
            <person name="Bowers A."/>
        </authorList>
    </citation>
    <scope>NUCLEOTIDE SEQUENCE [LARGE SCALE GENOMIC DNA]</scope>
    <source>
        <strain evidence="1 2">AFS092789</strain>
    </source>
</reference>
<dbReference type="AlphaFoldDB" id="A0A9X6XV55"/>